<dbReference type="EC" id="2.6.1.22" evidence="5"/>
<dbReference type="Proteomes" id="UP000195985">
    <property type="component" value="Unassembled WGS sequence"/>
</dbReference>
<keyword evidence="9 16" id="KW-0663">Pyridoxal phosphate</keyword>
<comment type="cofactor">
    <cofactor evidence="2">
        <name>pyridoxal 5'-phosphate</name>
        <dbReference type="ChEBI" id="CHEBI:597326"/>
    </cofactor>
</comment>
<proteinExistence type="inferred from homology"/>
<dbReference type="InterPro" id="IPR015422">
    <property type="entry name" value="PyrdxlP-dep_Trfase_small"/>
</dbReference>
<evidence type="ECO:0000256" key="5">
    <source>
        <dbReference type="ARBA" id="ARBA00012876"/>
    </source>
</evidence>
<dbReference type="OrthoDB" id="9807885at2"/>
<dbReference type="GO" id="GO:0042802">
    <property type="term" value="F:identical protein binding"/>
    <property type="evidence" value="ECO:0007669"/>
    <property type="project" value="TreeGrafter"/>
</dbReference>
<dbReference type="PANTHER" id="PTHR11986">
    <property type="entry name" value="AMINOTRANSFERASE CLASS III"/>
    <property type="match status" value="1"/>
</dbReference>
<dbReference type="GO" id="GO:0034386">
    <property type="term" value="F:4-aminobutyrate:2-oxoglutarate transaminase activity"/>
    <property type="evidence" value="ECO:0007669"/>
    <property type="project" value="UniProtKB-EC"/>
</dbReference>
<name>A0A1W1IES0_9LACT</name>
<evidence type="ECO:0000256" key="15">
    <source>
        <dbReference type="ARBA" id="ARBA00050054"/>
    </source>
</evidence>
<evidence type="ECO:0000256" key="1">
    <source>
        <dbReference type="ARBA" id="ARBA00001750"/>
    </source>
</evidence>
<organism evidence="17 18">
    <name type="scientific">Trichococcus pasteurii</name>
    <dbReference type="NCBI Taxonomy" id="43064"/>
    <lineage>
        <taxon>Bacteria</taxon>
        <taxon>Bacillati</taxon>
        <taxon>Bacillota</taxon>
        <taxon>Bacilli</taxon>
        <taxon>Lactobacillales</taxon>
        <taxon>Carnobacteriaceae</taxon>
        <taxon>Trichococcus</taxon>
    </lineage>
</organism>
<evidence type="ECO:0000256" key="13">
    <source>
        <dbReference type="ARBA" id="ARBA00031787"/>
    </source>
</evidence>
<dbReference type="InterPro" id="IPR005814">
    <property type="entry name" value="Aminotrans_3"/>
</dbReference>
<comment type="similarity">
    <text evidence="4 16">Belongs to the class-III pyridoxal-phosphate-dependent aminotransferase family.</text>
</comment>
<dbReference type="EMBL" id="FWEY01000002">
    <property type="protein sequence ID" value="SLM51507.1"/>
    <property type="molecule type" value="Genomic_DNA"/>
</dbReference>
<dbReference type="GO" id="GO:0047298">
    <property type="term" value="F:(S)-3-amino-2-methylpropionate transaminase activity"/>
    <property type="evidence" value="ECO:0007669"/>
    <property type="project" value="UniProtKB-EC"/>
</dbReference>
<dbReference type="Gene3D" id="3.40.640.10">
    <property type="entry name" value="Type I PLP-dependent aspartate aminotransferase-like (Major domain)"/>
    <property type="match status" value="1"/>
</dbReference>
<evidence type="ECO:0000256" key="8">
    <source>
        <dbReference type="ARBA" id="ARBA00022679"/>
    </source>
</evidence>
<dbReference type="STRING" id="43064.SAMN04488086_101375"/>
<accession>A0A1W1IES0</accession>
<evidence type="ECO:0000256" key="12">
    <source>
        <dbReference type="ARBA" id="ARBA00030857"/>
    </source>
</evidence>
<evidence type="ECO:0000256" key="6">
    <source>
        <dbReference type="ARBA" id="ARBA00012912"/>
    </source>
</evidence>
<keyword evidence="7 17" id="KW-0032">Aminotransferase</keyword>
<keyword evidence="8 17" id="KW-0808">Transferase</keyword>
<evidence type="ECO:0000256" key="10">
    <source>
        <dbReference type="ARBA" id="ARBA00029760"/>
    </source>
</evidence>
<evidence type="ECO:0000256" key="16">
    <source>
        <dbReference type="RuleBase" id="RU003560"/>
    </source>
</evidence>
<evidence type="ECO:0000256" key="2">
    <source>
        <dbReference type="ARBA" id="ARBA00001933"/>
    </source>
</evidence>
<dbReference type="InterPro" id="IPR015424">
    <property type="entry name" value="PyrdxlP-dep_Trfase"/>
</dbReference>
<dbReference type="SUPFAM" id="SSF53383">
    <property type="entry name" value="PLP-dependent transferases"/>
    <property type="match status" value="1"/>
</dbReference>
<evidence type="ECO:0000256" key="7">
    <source>
        <dbReference type="ARBA" id="ARBA00022576"/>
    </source>
</evidence>
<evidence type="ECO:0000313" key="17">
    <source>
        <dbReference type="EMBL" id="SLM51507.1"/>
    </source>
</evidence>
<dbReference type="AlphaFoldDB" id="A0A1W1IES0"/>
<dbReference type="RefSeq" id="WP_086942306.1">
    <property type="nucleotide sequence ID" value="NZ_FONM01000001.1"/>
</dbReference>
<evidence type="ECO:0000256" key="11">
    <source>
        <dbReference type="ARBA" id="ARBA00030204"/>
    </source>
</evidence>
<sequence>MTGTTSLTETELRYQLPEIITAALPGEKAAAILARRSEAIPPSLTCVYPVAIAKAEGAIIEDVDGNRFLDWVGGVGVLNIGHRHPKVVEAVKKQENDYFHAMINILTSEKYIALAEKMNEIVPVKGFKKRTFFANSGAEAIENGVKVARAYTKRPNVIVFSGAFHGRTLLTTHMTAKKANSVGLGPFPDGIFRVDYPNLYRKPAYYTDEEAVAYYIERIKRAFDELTPASQVAAIVFEPVQGEGGFIPAPIEWVKAVRQICDENGIMMMTDEVQTGFGRTGKLFASSYYEEAGCAPDILCTAKSIAGGFPLSAIVARDEIVKGIGGGLIGGTFGGNSVSCAAALATIQVIEDENLCERSLELGAAYTARVEDWQQQYKEIGDVRGLGGMIGVEFIKDRLTKEPAPELVNALIQHCVQNGLIIENAGTYGNVVRFLAPLVMTDDQLEAGLAIFENAIDALCTKLA</sequence>
<dbReference type="PIRSF" id="PIRSF000521">
    <property type="entry name" value="Transaminase_4ab_Lys_Orn"/>
    <property type="match status" value="1"/>
</dbReference>
<evidence type="ECO:0000256" key="3">
    <source>
        <dbReference type="ARBA" id="ARBA00005176"/>
    </source>
</evidence>
<protein>
    <recommendedName>
        <fullName evidence="12">(S)-3-amino-2-methylpropionate transaminase</fullName>
        <ecNumber evidence="6">2.6.1.19</ecNumber>
        <ecNumber evidence="5">2.6.1.22</ecNumber>
    </recommendedName>
    <alternativeName>
        <fullName evidence="13">GABA aminotransferase</fullName>
    </alternativeName>
    <alternativeName>
        <fullName evidence="11">Gamma-amino-N-butyrate transaminase</fullName>
    </alternativeName>
    <alternativeName>
        <fullName evidence="15">Glutamate:succinic semialdehyde transaminase</fullName>
    </alternativeName>
    <alternativeName>
        <fullName evidence="10">L-AIBAT</fullName>
    </alternativeName>
</protein>
<evidence type="ECO:0000256" key="9">
    <source>
        <dbReference type="ARBA" id="ARBA00022898"/>
    </source>
</evidence>
<dbReference type="PANTHER" id="PTHR11986:SF58">
    <property type="entry name" value="LEUCINE_METHIONINE RACEMASE"/>
    <property type="match status" value="1"/>
</dbReference>
<evidence type="ECO:0000256" key="4">
    <source>
        <dbReference type="ARBA" id="ARBA00008954"/>
    </source>
</evidence>
<comment type="catalytic activity">
    <reaction evidence="1">
        <text>(S)-3-amino-2-methylpropanoate + 2-oxoglutarate = 2-methyl-3-oxopropanoate + L-glutamate</text>
        <dbReference type="Rhea" id="RHEA:13993"/>
        <dbReference type="ChEBI" id="CHEBI:16810"/>
        <dbReference type="ChEBI" id="CHEBI:29985"/>
        <dbReference type="ChEBI" id="CHEBI:57700"/>
        <dbReference type="ChEBI" id="CHEBI:58655"/>
        <dbReference type="EC" id="2.6.1.22"/>
    </reaction>
</comment>
<gene>
    <name evidence="17" type="ORF">TPAS_1183</name>
</gene>
<keyword evidence="18" id="KW-1185">Reference proteome</keyword>
<dbReference type="CDD" id="cd00610">
    <property type="entry name" value="OAT_like"/>
    <property type="match status" value="1"/>
</dbReference>
<dbReference type="EC" id="2.6.1.19" evidence="6"/>
<evidence type="ECO:0000313" key="18">
    <source>
        <dbReference type="Proteomes" id="UP000195985"/>
    </source>
</evidence>
<dbReference type="PROSITE" id="PS00600">
    <property type="entry name" value="AA_TRANSFER_CLASS_3"/>
    <property type="match status" value="1"/>
</dbReference>
<dbReference type="Pfam" id="PF00202">
    <property type="entry name" value="Aminotran_3"/>
    <property type="match status" value="1"/>
</dbReference>
<reference evidence="18" key="1">
    <citation type="submission" date="2016-04" db="EMBL/GenBank/DDBJ databases">
        <authorList>
            <person name="Strepis N."/>
        </authorList>
    </citation>
    <scope>NUCLEOTIDE SEQUENCE [LARGE SCALE GENOMIC DNA]</scope>
</reference>
<comment type="pathway">
    <text evidence="3">Amino-acid degradation; 4-aminobutanoate degradation.</text>
</comment>
<dbReference type="FunFam" id="3.40.640.10:FF:000013">
    <property type="entry name" value="4-aminobutyrate aminotransferase"/>
    <property type="match status" value="1"/>
</dbReference>
<dbReference type="InterPro" id="IPR049704">
    <property type="entry name" value="Aminotrans_3_PPA_site"/>
</dbReference>
<dbReference type="InterPro" id="IPR015421">
    <property type="entry name" value="PyrdxlP-dep_Trfase_major"/>
</dbReference>
<dbReference type="InterPro" id="IPR050103">
    <property type="entry name" value="Class-III_PLP-dep_AT"/>
</dbReference>
<dbReference type="GO" id="GO:0030170">
    <property type="term" value="F:pyridoxal phosphate binding"/>
    <property type="evidence" value="ECO:0007669"/>
    <property type="project" value="InterPro"/>
</dbReference>
<dbReference type="Gene3D" id="3.90.1150.10">
    <property type="entry name" value="Aspartate Aminotransferase, domain 1"/>
    <property type="match status" value="1"/>
</dbReference>
<comment type="catalytic activity">
    <reaction evidence="14">
        <text>4-aminobutanoate + 2-oxoglutarate = succinate semialdehyde + L-glutamate</text>
        <dbReference type="Rhea" id="RHEA:23352"/>
        <dbReference type="ChEBI" id="CHEBI:16810"/>
        <dbReference type="ChEBI" id="CHEBI:29985"/>
        <dbReference type="ChEBI" id="CHEBI:57706"/>
        <dbReference type="ChEBI" id="CHEBI:59888"/>
        <dbReference type="EC" id="2.6.1.19"/>
    </reaction>
</comment>
<evidence type="ECO:0000256" key="14">
    <source>
        <dbReference type="ARBA" id="ARBA00048021"/>
    </source>
</evidence>